<evidence type="ECO:0000313" key="7">
    <source>
        <dbReference type="EMBL" id="MBF5060268.1"/>
    </source>
</evidence>
<keyword evidence="4 6" id="KW-0238">DNA-binding</keyword>
<dbReference type="PANTHER" id="PTHR33217">
    <property type="entry name" value="TRANSPOSASE FOR INSERTION SEQUENCE ELEMENT IS1081"/>
    <property type="match status" value="1"/>
</dbReference>
<organism evidence="7 8">
    <name type="scientific">Candidatus Neptunichlamydia vexilliferae</name>
    <dbReference type="NCBI Taxonomy" id="1651774"/>
    <lineage>
        <taxon>Bacteria</taxon>
        <taxon>Pseudomonadati</taxon>
        <taxon>Chlamydiota</taxon>
        <taxon>Chlamydiia</taxon>
        <taxon>Parachlamydiales</taxon>
        <taxon>Simkaniaceae</taxon>
        <taxon>Candidatus Neptunichlamydia</taxon>
    </lineage>
</organism>
<sequence>MEENINEGLTIYQFPKEHRKKLRTSNGIERVNREIKRRTRLAVLFPNTESALRLVTGIIIEIHEEWVTGRRYLDMEPLLKED</sequence>
<comment type="caution">
    <text evidence="7">The sequence shown here is derived from an EMBL/GenBank/DDBJ whole genome shotgun (WGS) entry which is preliminary data.</text>
</comment>
<keyword evidence="8" id="KW-1185">Reference proteome</keyword>
<dbReference type="Proteomes" id="UP001194714">
    <property type="component" value="Unassembled WGS sequence"/>
</dbReference>
<dbReference type="EMBL" id="JAAEJV010000112">
    <property type="protein sequence ID" value="MBF5060268.1"/>
    <property type="molecule type" value="Genomic_DNA"/>
</dbReference>
<comment type="function">
    <text evidence="1 6">Required for the transposition of the insertion element.</text>
</comment>
<keyword evidence="5 6" id="KW-0233">DNA recombination</keyword>
<gene>
    <name evidence="7" type="ORF">NEPTK9_001801</name>
</gene>
<dbReference type="Pfam" id="PF00872">
    <property type="entry name" value="Transposase_mut"/>
    <property type="match status" value="1"/>
</dbReference>
<dbReference type="InterPro" id="IPR001207">
    <property type="entry name" value="Transposase_mutator"/>
</dbReference>
<evidence type="ECO:0000313" key="8">
    <source>
        <dbReference type="Proteomes" id="UP001194714"/>
    </source>
</evidence>
<dbReference type="PANTHER" id="PTHR33217:SF7">
    <property type="entry name" value="TRANSPOSASE FOR INSERTION SEQUENCE ELEMENT IS1081"/>
    <property type="match status" value="1"/>
</dbReference>
<evidence type="ECO:0000256" key="1">
    <source>
        <dbReference type="ARBA" id="ARBA00002190"/>
    </source>
</evidence>
<evidence type="ECO:0000256" key="6">
    <source>
        <dbReference type="RuleBase" id="RU365089"/>
    </source>
</evidence>
<evidence type="ECO:0000256" key="2">
    <source>
        <dbReference type="ARBA" id="ARBA00010961"/>
    </source>
</evidence>
<evidence type="ECO:0000256" key="3">
    <source>
        <dbReference type="ARBA" id="ARBA00022578"/>
    </source>
</evidence>
<reference evidence="7 8" key="1">
    <citation type="submission" date="2020-01" db="EMBL/GenBank/DDBJ databases">
        <title>Draft genome sequence of Cand. Neptunochlamydia vexilliferae K9.</title>
        <authorList>
            <person name="Schulz F."/>
            <person name="Koestlbacher S."/>
            <person name="Wascher F."/>
            <person name="Pizzetti I."/>
            <person name="Horn M."/>
        </authorList>
    </citation>
    <scope>NUCLEOTIDE SEQUENCE [LARGE SCALE GENOMIC DNA]</scope>
    <source>
        <strain evidence="7 8">K9</strain>
    </source>
</reference>
<keyword evidence="3 6" id="KW-0815">Transposition</keyword>
<name>A0ABS0B1K1_9BACT</name>
<comment type="similarity">
    <text evidence="2 6">Belongs to the transposase mutator family.</text>
</comment>
<proteinExistence type="inferred from homology"/>
<keyword evidence="6" id="KW-0814">Transposable element</keyword>
<accession>A0ABS0B1K1</accession>
<evidence type="ECO:0000256" key="5">
    <source>
        <dbReference type="ARBA" id="ARBA00023172"/>
    </source>
</evidence>
<protein>
    <recommendedName>
        <fullName evidence="6">Mutator family transposase</fullName>
    </recommendedName>
</protein>
<evidence type="ECO:0000256" key="4">
    <source>
        <dbReference type="ARBA" id="ARBA00023125"/>
    </source>
</evidence>